<dbReference type="Proteomes" id="UP001213972">
    <property type="component" value="Chromosome"/>
</dbReference>
<feature type="domain" description="Septum formation-related" evidence="1">
    <location>
        <begin position="57"/>
        <end position="154"/>
    </location>
</feature>
<proteinExistence type="predicted"/>
<accession>A0AAJ5VZV2</accession>
<reference evidence="2" key="1">
    <citation type="submission" date="2023-03" db="EMBL/GenBank/DDBJ databases">
        <title>Andean soil-derived lignocellulolytic bacterial consortium as a source of novel taxa and putative plastic-active enzymes.</title>
        <authorList>
            <person name="Diaz-Garcia L."/>
            <person name="Chuvochina M."/>
            <person name="Feuerriegel G."/>
            <person name="Bunk B."/>
            <person name="Sproer C."/>
            <person name="Streit W.R."/>
            <person name="Rodriguez L.M."/>
            <person name="Overmann J."/>
            <person name="Jimenez D.J."/>
        </authorList>
    </citation>
    <scope>NUCLEOTIDE SEQUENCE</scope>
    <source>
        <strain evidence="2">MAG 4610</strain>
    </source>
</reference>
<dbReference type="InterPro" id="IPR026004">
    <property type="entry name" value="Septum_form"/>
</dbReference>
<dbReference type="PROSITE" id="PS51257">
    <property type="entry name" value="PROKAR_LIPOPROTEIN"/>
    <property type="match status" value="1"/>
</dbReference>
<sequence>MAARRGGMIVGVMVAGAILMSGCSAFEGVFAPQAVRDPDTAEVTEGGQADVFTLVIGDCFNEVDADEVTDLPVVPCDTSHDYEYFHVVQLPDGDLPDEDALDEATQRECIPAFEDYVGLPYEDSKLGVSTLYPTQGSWDDGDRELQCILYDPEGSMTSSAKGSKE</sequence>
<evidence type="ECO:0000313" key="3">
    <source>
        <dbReference type="Proteomes" id="UP001213972"/>
    </source>
</evidence>
<dbReference type="Pfam" id="PF13845">
    <property type="entry name" value="Septum_form"/>
    <property type="match status" value="1"/>
</dbReference>
<evidence type="ECO:0000313" key="2">
    <source>
        <dbReference type="EMBL" id="WEK13137.1"/>
    </source>
</evidence>
<organism evidence="2 3">
    <name type="scientific">Candidatus Microbacterium phytovorans</name>
    <dbReference type="NCBI Taxonomy" id="3121374"/>
    <lineage>
        <taxon>Bacteria</taxon>
        <taxon>Bacillati</taxon>
        <taxon>Actinomycetota</taxon>
        <taxon>Actinomycetes</taxon>
        <taxon>Micrococcales</taxon>
        <taxon>Microbacteriaceae</taxon>
        <taxon>Microbacterium</taxon>
    </lineage>
</organism>
<evidence type="ECO:0000259" key="1">
    <source>
        <dbReference type="Pfam" id="PF13845"/>
    </source>
</evidence>
<dbReference type="EMBL" id="CP119321">
    <property type="protein sequence ID" value="WEK13137.1"/>
    <property type="molecule type" value="Genomic_DNA"/>
</dbReference>
<name>A0AAJ5VZV2_9MICO</name>
<protein>
    <submittedName>
        <fullName evidence="2">Septum formation family protein</fullName>
    </submittedName>
</protein>
<dbReference type="AlphaFoldDB" id="A0AAJ5VZV2"/>
<gene>
    <name evidence="2" type="ORF">P0Y48_11800</name>
</gene>